<accession>A0A0N7LU27</accession>
<protein>
    <submittedName>
        <fullName evidence="1">Uncharacterized protein</fullName>
    </submittedName>
</protein>
<evidence type="ECO:0000313" key="1">
    <source>
        <dbReference type="EMBL" id="CUH62330.1"/>
    </source>
</evidence>
<organism evidence="1 2">
    <name type="scientific">Thalassovita gelatinovora</name>
    <name type="common">Thalassobius gelatinovorus</name>
    <dbReference type="NCBI Taxonomy" id="53501"/>
    <lineage>
        <taxon>Bacteria</taxon>
        <taxon>Pseudomonadati</taxon>
        <taxon>Pseudomonadota</taxon>
        <taxon>Alphaproteobacteria</taxon>
        <taxon>Rhodobacterales</taxon>
        <taxon>Roseobacteraceae</taxon>
        <taxon>Thalassovita</taxon>
    </lineage>
</organism>
<dbReference type="AlphaFoldDB" id="A0A0N7LU27"/>
<dbReference type="Proteomes" id="UP000051587">
    <property type="component" value="Unassembled WGS sequence"/>
</dbReference>
<dbReference type="EMBL" id="CYSA01000001">
    <property type="protein sequence ID" value="CUH62330.1"/>
    <property type="molecule type" value="Genomic_DNA"/>
</dbReference>
<gene>
    <name evidence="1" type="ORF">TG4357_00018</name>
</gene>
<reference evidence="1 2" key="1">
    <citation type="submission" date="2015-09" db="EMBL/GenBank/DDBJ databases">
        <authorList>
            <consortium name="Swine Surveillance"/>
        </authorList>
    </citation>
    <scope>NUCLEOTIDE SEQUENCE [LARGE SCALE GENOMIC DNA]</scope>
    <source>
        <strain evidence="1 2">CECT 4357</strain>
    </source>
</reference>
<keyword evidence="2" id="KW-1185">Reference proteome</keyword>
<sequence length="390" mass="44535">MTDDRPFPTSGSSHMTSEKVDITRDHAALRDTFASRRYFRKFERITDHLGSVAAQMQVEGELSAQEVKILMRYLVQIGFTFKALSMKYLLTGRDTGQFFGSLAIDTVESGFPVFNELLVMANDVMQAEQHLENMPSAEAIKQQMVAKIVGDHAIPTKLQFALSQRLYYEELIKGQMFWARNDPRAVWLGGDERRRYLLHWAVYDSEVNLPVLYMMELEDSGRNGLPKDERRWPEVQAHLMGQSLGGLKLVTIAKGFDEQFNDLHPKRFRRIHLGPMYSHAYTRQSGPLREVLAEAESPEGQDWALAWTVEELQSERVSEEKVGWFSTAEREVFALDPFGGRGVETGATRVERSIILPERPYQVLVEKAPPGFANIRKFVVSPTGRVLSYR</sequence>
<evidence type="ECO:0000313" key="2">
    <source>
        <dbReference type="Proteomes" id="UP000051587"/>
    </source>
</evidence>
<name>A0A0N7LU27_THAGE</name>
<dbReference type="STRING" id="53501.SAMN04488043_11819"/>
<proteinExistence type="predicted"/>